<name>A0A6J3MKL4_9PEZI</name>
<gene>
    <name evidence="4" type="ORF">K489DRAFT_406189</name>
</gene>
<keyword evidence="2" id="KW-0472">Membrane</keyword>
<evidence type="ECO:0000313" key="3">
    <source>
        <dbReference type="Proteomes" id="UP000504637"/>
    </source>
</evidence>
<reference evidence="4" key="2">
    <citation type="submission" date="2020-04" db="EMBL/GenBank/DDBJ databases">
        <authorList>
            <consortium name="NCBI Genome Project"/>
        </authorList>
    </citation>
    <scope>NUCLEOTIDE SEQUENCE</scope>
    <source>
        <strain evidence="4">CBS 342.82</strain>
    </source>
</reference>
<sequence>MGFFDAVKIVFVPALIACVLYALLVYAIGPMIRAYREKYNQYLPLGGFTERTTSFRERTLDRLAGFFLPRRHQVVSAAGHSRTESATGEELTFEDEDGDRMFGFDVNNGGQSGAGTNTSNGRRAASP</sequence>
<keyword evidence="2" id="KW-1133">Transmembrane helix</keyword>
<dbReference type="OrthoDB" id="5427070at2759"/>
<dbReference type="RefSeq" id="XP_033464543.1">
    <property type="nucleotide sequence ID" value="XM_033607226.1"/>
</dbReference>
<feature type="transmembrane region" description="Helical" evidence="2">
    <location>
        <begin position="6"/>
        <end position="28"/>
    </location>
</feature>
<keyword evidence="3" id="KW-1185">Reference proteome</keyword>
<proteinExistence type="predicted"/>
<keyword evidence="2" id="KW-0812">Transmembrane</keyword>
<dbReference type="AlphaFoldDB" id="A0A6J3MKL4"/>
<evidence type="ECO:0000256" key="2">
    <source>
        <dbReference type="SAM" id="Phobius"/>
    </source>
</evidence>
<dbReference type="Proteomes" id="UP000504637">
    <property type="component" value="Unplaced"/>
</dbReference>
<accession>A0A6J3MKL4</accession>
<reference evidence="4" key="1">
    <citation type="submission" date="2020-01" db="EMBL/GenBank/DDBJ databases">
        <authorList>
            <consortium name="DOE Joint Genome Institute"/>
            <person name="Haridas S."/>
            <person name="Albert R."/>
            <person name="Binder M."/>
            <person name="Bloem J."/>
            <person name="Labutti K."/>
            <person name="Salamov A."/>
            <person name="Andreopoulos B."/>
            <person name="Baker S.E."/>
            <person name="Barry K."/>
            <person name="Bills G."/>
            <person name="Bluhm B.H."/>
            <person name="Cannon C."/>
            <person name="Castanera R."/>
            <person name="Culley D.E."/>
            <person name="Daum C."/>
            <person name="Ezra D."/>
            <person name="Gonzalez J.B."/>
            <person name="Henrissat B."/>
            <person name="Kuo A."/>
            <person name="Liang C."/>
            <person name="Lipzen A."/>
            <person name="Lutzoni F."/>
            <person name="Magnuson J."/>
            <person name="Mondo S."/>
            <person name="Nolan M."/>
            <person name="Ohm R."/>
            <person name="Pangilinan J."/>
            <person name="Park H.-J."/>
            <person name="Ramirez L."/>
            <person name="Alfaro M."/>
            <person name="Sun H."/>
            <person name="Tritt A."/>
            <person name="Yoshinaga Y."/>
            <person name="Zwiers L.-H."/>
            <person name="Turgeon B.G."/>
            <person name="Goodwin S.B."/>
            <person name="Spatafora J.W."/>
            <person name="Crous P.W."/>
            <person name="Grigoriev I.V."/>
        </authorList>
    </citation>
    <scope>NUCLEOTIDE SEQUENCE</scope>
    <source>
        <strain evidence="4">CBS 342.82</strain>
    </source>
</reference>
<evidence type="ECO:0000313" key="4">
    <source>
        <dbReference type="RefSeq" id="XP_033464543.1"/>
    </source>
</evidence>
<feature type="region of interest" description="Disordered" evidence="1">
    <location>
        <begin position="78"/>
        <end position="127"/>
    </location>
</feature>
<protein>
    <submittedName>
        <fullName evidence="4">Uncharacterized protein</fullName>
    </submittedName>
</protein>
<dbReference type="GeneID" id="54365026"/>
<organism evidence="4">
    <name type="scientific">Dissoconium aciculare CBS 342.82</name>
    <dbReference type="NCBI Taxonomy" id="1314786"/>
    <lineage>
        <taxon>Eukaryota</taxon>
        <taxon>Fungi</taxon>
        <taxon>Dikarya</taxon>
        <taxon>Ascomycota</taxon>
        <taxon>Pezizomycotina</taxon>
        <taxon>Dothideomycetes</taxon>
        <taxon>Dothideomycetidae</taxon>
        <taxon>Mycosphaerellales</taxon>
        <taxon>Dissoconiaceae</taxon>
        <taxon>Dissoconium</taxon>
    </lineage>
</organism>
<evidence type="ECO:0000256" key="1">
    <source>
        <dbReference type="SAM" id="MobiDB-lite"/>
    </source>
</evidence>
<reference evidence="4" key="3">
    <citation type="submission" date="2025-08" db="UniProtKB">
        <authorList>
            <consortium name="RefSeq"/>
        </authorList>
    </citation>
    <scope>IDENTIFICATION</scope>
    <source>
        <strain evidence="4">CBS 342.82</strain>
    </source>
</reference>